<dbReference type="AlphaFoldDB" id="A0A916RVX7"/>
<protein>
    <submittedName>
        <fullName evidence="2">Uncharacterized protein</fullName>
    </submittedName>
</protein>
<evidence type="ECO:0000313" key="3">
    <source>
        <dbReference type="Proteomes" id="UP000613512"/>
    </source>
</evidence>
<evidence type="ECO:0000313" key="2">
    <source>
        <dbReference type="EMBL" id="GGA72606.1"/>
    </source>
</evidence>
<accession>A0A916RVX7</accession>
<gene>
    <name evidence="2" type="ORF">GCM10008025_15500</name>
</gene>
<organism evidence="2 3">
    <name type="scientific">Ornithinibacillus halotolerans</name>
    <dbReference type="NCBI Taxonomy" id="1274357"/>
    <lineage>
        <taxon>Bacteria</taxon>
        <taxon>Bacillati</taxon>
        <taxon>Bacillota</taxon>
        <taxon>Bacilli</taxon>
        <taxon>Bacillales</taxon>
        <taxon>Bacillaceae</taxon>
        <taxon>Ornithinibacillus</taxon>
    </lineage>
</organism>
<dbReference type="EMBL" id="BMEY01000006">
    <property type="protein sequence ID" value="GGA72606.1"/>
    <property type="molecule type" value="Genomic_DNA"/>
</dbReference>
<reference evidence="2" key="2">
    <citation type="submission" date="2020-09" db="EMBL/GenBank/DDBJ databases">
        <authorList>
            <person name="Sun Q."/>
            <person name="Zhou Y."/>
        </authorList>
    </citation>
    <scope>NUCLEOTIDE SEQUENCE</scope>
    <source>
        <strain evidence="2">CGMCC 1.12408</strain>
    </source>
</reference>
<comment type="caution">
    <text evidence="2">The sequence shown here is derived from an EMBL/GenBank/DDBJ whole genome shotgun (WGS) entry which is preliminary data.</text>
</comment>
<name>A0A916RVX7_9BACI</name>
<dbReference type="Proteomes" id="UP000613512">
    <property type="component" value="Unassembled WGS sequence"/>
</dbReference>
<reference evidence="2" key="1">
    <citation type="journal article" date="2014" name="Int. J. Syst. Evol. Microbiol.">
        <title>Complete genome sequence of Corynebacterium casei LMG S-19264T (=DSM 44701T), isolated from a smear-ripened cheese.</title>
        <authorList>
            <consortium name="US DOE Joint Genome Institute (JGI-PGF)"/>
            <person name="Walter F."/>
            <person name="Albersmeier A."/>
            <person name="Kalinowski J."/>
            <person name="Ruckert C."/>
        </authorList>
    </citation>
    <scope>NUCLEOTIDE SEQUENCE</scope>
    <source>
        <strain evidence="2">CGMCC 1.12408</strain>
    </source>
</reference>
<sequence length="46" mass="5430">MTKKDRLTSRKKKKAQDTSNDDRHNENARVSALYHPSYPRIDTENL</sequence>
<proteinExistence type="predicted"/>
<dbReference type="RefSeq" id="WP_188384099.1">
    <property type="nucleotide sequence ID" value="NZ_BMEY01000006.1"/>
</dbReference>
<keyword evidence="3" id="KW-1185">Reference proteome</keyword>
<evidence type="ECO:0000256" key="1">
    <source>
        <dbReference type="SAM" id="MobiDB-lite"/>
    </source>
</evidence>
<feature type="region of interest" description="Disordered" evidence="1">
    <location>
        <begin position="1"/>
        <end position="46"/>
    </location>
</feature>